<dbReference type="EMBL" id="CP000554">
    <property type="protein sequence ID" value="ABM78156.1"/>
    <property type="molecule type" value="Genomic_DNA"/>
</dbReference>
<sequence>MSTKMDNPERPVWMNWAFLGIFLWTSWQLAGFWMERLNG</sequence>
<keyword evidence="1" id="KW-0812">Transmembrane</keyword>
<name>A2C9J6_PROM3</name>
<organism evidence="2 3">
    <name type="scientific">Prochlorococcus marinus (strain MIT 9303)</name>
    <dbReference type="NCBI Taxonomy" id="59922"/>
    <lineage>
        <taxon>Bacteria</taxon>
        <taxon>Bacillati</taxon>
        <taxon>Cyanobacteriota</taxon>
        <taxon>Cyanophyceae</taxon>
        <taxon>Synechococcales</taxon>
        <taxon>Prochlorococcaceae</taxon>
        <taxon>Prochlorococcus</taxon>
    </lineage>
</organism>
<dbReference type="HOGENOM" id="CLU_217320_0_0_3"/>
<dbReference type="Proteomes" id="UP000002274">
    <property type="component" value="Chromosome"/>
</dbReference>
<evidence type="ECO:0000313" key="3">
    <source>
        <dbReference type="Proteomes" id="UP000002274"/>
    </source>
</evidence>
<gene>
    <name evidence="2" type="ordered locus">P9303_14091</name>
</gene>
<reference evidence="2 3" key="1">
    <citation type="journal article" date="2007" name="PLoS Genet.">
        <title>Patterns and implications of gene gain and loss in the evolution of Prochlorococcus.</title>
        <authorList>
            <person name="Kettler G.C."/>
            <person name="Martiny A.C."/>
            <person name="Huang K."/>
            <person name="Zucker J."/>
            <person name="Coleman M.L."/>
            <person name="Rodrigue S."/>
            <person name="Chen F."/>
            <person name="Lapidus A."/>
            <person name="Ferriera S."/>
            <person name="Johnson J."/>
            <person name="Steglich C."/>
            <person name="Church G.M."/>
            <person name="Richardson P."/>
            <person name="Chisholm S.W."/>
        </authorList>
    </citation>
    <scope>NUCLEOTIDE SEQUENCE [LARGE SCALE GENOMIC DNA]</scope>
    <source>
        <strain evidence="2 3">MIT 9303</strain>
    </source>
</reference>
<dbReference type="KEGG" id="pmf:P9303_14091"/>
<evidence type="ECO:0000313" key="2">
    <source>
        <dbReference type="EMBL" id="ABM78156.1"/>
    </source>
</evidence>
<protein>
    <submittedName>
        <fullName evidence="2">Uncharacterized protein</fullName>
    </submittedName>
</protein>
<evidence type="ECO:0000256" key="1">
    <source>
        <dbReference type="SAM" id="Phobius"/>
    </source>
</evidence>
<keyword evidence="1" id="KW-1133">Transmembrane helix</keyword>
<proteinExistence type="predicted"/>
<keyword evidence="1" id="KW-0472">Membrane</keyword>
<accession>A2C9J6</accession>
<dbReference type="AlphaFoldDB" id="A2C9J6"/>
<feature type="transmembrane region" description="Helical" evidence="1">
    <location>
        <begin position="12"/>
        <end position="34"/>
    </location>
</feature>